<organism evidence="3 4">
    <name type="scientific">Populus trichocarpa</name>
    <name type="common">Western balsam poplar</name>
    <name type="synonym">Populus balsamifera subsp. trichocarpa</name>
    <dbReference type="NCBI Taxonomy" id="3694"/>
    <lineage>
        <taxon>Eukaryota</taxon>
        <taxon>Viridiplantae</taxon>
        <taxon>Streptophyta</taxon>
        <taxon>Embryophyta</taxon>
        <taxon>Tracheophyta</taxon>
        <taxon>Spermatophyta</taxon>
        <taxon>Magnoliopsida</taxon>
        <taxon>eudicotyledons</taxon>
        <taxon>Gunneridae</taxon>
        <taxon>Pentapetalae</taxon>
        <taxon>rosids</taxon>
        <taxon>fabids</taxon>
        <taxon>Malpighiales</taxon>
        <taxon>Salicaceae</taxon>
        <taxon>Saliceae</taxon>
        <taxon>Populus</taxon>
    </lineage>
</organism>
<keyword evidence="1" id="KW-0479">Metal-binding</keyword>
<dbReference type="AlphaFoldDB" id="A0A2K1Y762"/>
<dbReference type="PANTHER" id="PTHR31286:SF99">
    <property type="entry name" value="DUF4283 DOMAIN-CONTAINING PROTEIN"/>
    <property type="match status" value="1"/>
</dbReference>
<reference evidence="3 4" key="1">
    <citation type="journal article" date="2006" name="Science">
        <title>The genome of black cottonwood, Populus trichocarpa (Torr. &amp; Gray).</title>
        <authorList>
            <person name="Tuskan G.A."/>
            <person name="Difazio S."/>
            <person name="Jansson S."/>
            <person name="Bohlmann J."/>
            <person name="Grigoriev I."/>
            <person name="Hellsten U."/>
            <person name="Putnam N."/>
            <person name="Ralph S."/>
            <person name="Rombauts S."/>
            <person name="Salamov A."/>
            <person name="Schein J."/>
            <person name="Sterck L."/>
            <person name="Aerts A."/>
            <person name="Bhalerao R.R."/>
            <person name="Bhalerao R.P."/>
            <person name="Blaudez D."/>
            <person name="Boerjan W."/>
            <person name="Brun A."/>
            <person name="Brunner A."/>
            <person name="Busov V."/>
            <person name="Campbell M."/>
            <person name="Carlson J."/>
            <person name="Chalot M."/>
            <person name="Chapman J."/>
            <person name="Chen G.L."/>
            <person name="Cooper D."/>
            <person name="Coutinho P.M."/>
            <person name="Couturier J."/>
            <person name="Covert S."/>
            <person name="Cronk Q."/>
            <person name="Cunningham R."/>
            <person name="Davis J."/>
            <person name="Degroeve S."/>
            <person name="Dejardin A."/>
            <person name="Depamphilis C."/>
            <person name="Detter J."/>
            <person name="Dirks B."/>
            <person name="Dubchak I."/>
            <person name="Duplessis S."/>
            <person name="Ehlting J."/>
            <person name="Ellis B."/>
            <person name="Gendler K."/>
            <person name="Goodstein D."/>
            <person name="Gribskov M."/>
            <person name="Grimwood J."/>
            <person name="Groover A."/>
            <person name="Gunter L."/>
            <person name="Hamberger B."/>
            <person name="Heinze B."/>
            <person name="Helariutta Y."/>
            <person name="Henrissat B."/>
            <person name="Holligan D."/>
            <person name="Holt R."/>
            <person name="Huang W."/>
            <person name="Islam-Faridi N."/>
            <person name="Jones S."/>
            <person name="Jones-Rhoades M."/>
            <person name="Jorgensen R."/>
            <person name="Joshi C."/>
            <person name="Kangasjarvi J."/>
            <person name="Karlsson J."/>
            <person name="Kelleher C."/>
            <person name="Kirkpatrick R."/>
            <person name="Kirst M."/>
            <person name="Kohler A."/>
            <person name="Kalluri U."/>
            <person name="Larimer F."/>
            <person name="Leebens-Mack J."/>
            <person name="Leple J.C."/>
            <person name="Locascio P."/>
            <person name="Lou Y."/>
            <person name="Lucas S."/>
            <person name="Martin F."/>
            <person name="Montanini B."/>
            <person name="Napoli C."/>
            <person name="Nelson D.R."/>
            <person name="Nelson C."/>
            <person name="Nieminen K."/>
            <person name="Nilsson O."/>
            <person name="Pereda V."/>
            <person name="Peter G."/>
            <person name="Philippe R."/>
            <person name="Pilate G."/>
            <person name="Poliakov A."/>
            <person name="Razumovskaya J."/>
            <person name="Richardson P."/>
            <person name="Rinaldi C."/>
            <person name="Ritland K."/>
            <person name="Rouze P."/>
            <person name="Ryaboy D."/>
            <person name="Schmutz J."/>
            <person name="Schrader J."/>
            <person name="Segerman B."/>
            <person name="Shin H."/>
            <person name="Siddiqui A."/>
            <person name="Sterky F."/>
            <person name="Terry A."/>
            <person name="Tsai C.J."/>
            <person name="Uberbacher E."/>
            <person name="Unneberg P."/>
            <person name="Vahala J."/>
            <person name="Wall K."/>
            <person name="Wessler S."/>
            <person name="Yang G."/>
            <person name="Yin T."/>
            <person name="Douglas C."/>
            <person name="Marra M."/>
            <person name="Sandberg G."/>
            <person name="Van de Peer Y."/>
            <person name="Rokhsar D."/>
        </authorList>
    </citation>
    <scope>NUCLEOTIDE SEQUENCE [LARGE SCALE GENOMIC DNA]</scope>
    <source>
        <strain evidence="4">cv. Nisqually</strain>
    </source>
</reference>
<sequence>MAEDGLREEYITDDEEDDYPLIKLSVEEKQQIREPWCQTLIISHGEESWVQVFLLKRIWLWSITIILFCGKLGDTIGKTLKVDKATSICTSGNFARICVEVDLMKPLLSKSKLRRRPRRIVHEGLHLICFQCGQYGHKKDACLRK</sequence>
<proteinExistence type="predicted"/>
<dbReference type="PROSITE" id="PS50158">
    <property type="entry name" value="ZF_CCHC"/>
    <property type="match status" value="1"/>
</dbReference>
<protein>
    <recommendedName>
        <fullName evidence="2">CCHC-type domain-containing protein</fullName>
    </recommendedName>
</protein>
<evidence type="ECO:0000259" key="2">
    <source>
        <dbReference type="PROSITE" id="PS50158"/>
    </source>
</evidence>
<feature type="domain" description="CCHC-type" evidence="2">
    <location>
        <begin position="129"/>
        <end position="142"/>
    </location>
</feature>
<keyword evidence="1" id="KW-0862">Zinc</keyword>
<name>A0A2K1Y762_POPTR</name>
<dbReference type="Proteomes" id="UP000006729">
    <property type="component" value="Chromosome 12"/>
</dbReference>
<accession>A0A2K1Y762</accession>
<dbReference type="GO" id="GO:0003676">
    <property type="term" value="F:nucleic acid binding"/>
    <property type="evidence" value="ECO:0007669"/>
    <property type="project" value="InterPro"/>
</dbReference>
<keyword evidence="1" id="KW-0863">Zinc-finger</keyword>
<dbReference type="PANTHER" id="PTHR31286">
    <property type="entry name" value="GLYCINE-RICH CELL WALL STRUCTURAL PROTEIN 1.8-LIKE"/>
    <property type="match status" value="1"/>
</dbReference>
<dbReference type="EMBL" id="CM009301">
    <property type="protein sequence ID" value="PNT08870.1"/>
    <property type="molecule type" value="Genomic_DNA"/>
</dbReference>
<gene>
    <name evidence="3" type="ORF">POPTR_012G013300</name>
</gene>
<dbReference type="InterPro" id="IPR001878">
    <property type="entry name" value="Znf_CCHC"/>
</dbReference>
<dbReference type="GO" id="GO:0008270">
    <property type="term" value="F:zinc ion binding"/>
    <property type="evidence" value="ECO:0007669"/>
    <property type="project" value="UniProtKB-KW"/>
</dbReference>
<dbReference type="InterPro" id="IPR040256">
    <property type="entry name" value="At4g02000-like"/>
</dbReference>
<evidence type="ECO:0000256" key="1">
    <source>
        <dbReference type="PROSITE-ProRule" id="PRU00047"/>
    </source>
</evidence>
<dbReference type="InParanoid" id="A0A2K1Y762"/>
<evidence type="ECO:0000313" key="4">
    <source>
        <dbReference type="Proteomes" id="UP000006729"/>
    </source>
</evidence>
<keyword evidence="4" id="KW-1185">Reference proteome</keyword>
<evidence type="ECO:0000313" key="3">
    <source>
        <dbReference type="EMBL" id="PNT08870.1"/>
    </source>
</evidence>